<feature type="chain" id="PRO_5023031373" evidence="1">
    <location>
        <begin position="18"/>
        <end position="293"/>
    </location>
</feature>
<dbReference type="Proteomes" id="UP000321456">
    <property type="component" value="Unassembled WGS sequence"/>
</dbReference>
<name>A0A5C8V7L7_9FLAO</name>
<reference evidence="2 3" key="1">
    <citation type="submission" date="2019-08" db="EMBL/GenBank/DDBJ databases">
        <title>Professor.</title>
        <authorList>
            <person name="Park J.S."/>
        </authorList>
    </citation>
    <scope>NUCLEOTIDE SEQUENCE [LARGE SCALE GENOMIC DNA]</scope>
    <source>
        <strain evidence="2 3">176CP5-101</strain>
    </source>
</reference>
<evidence type="ECO:0000256" key="1">
    <source>
        <dbReference type="SAM" id="SignalP"/>
    </source>
</evidence>
<dbReference type="EMBL" id="VRUR01000001">
    <property type="protein sequence ID" value="TXN37711.1"/>
    <property type="molecule type" value="Genomic_DNA"/>
</dbReference>
<organism evidence="2 3">
    <name type="scientific">Flagellimonas hymeniacidonis</name>
    <dbReference type="NCBI Taxonomy" id="2603628"/>
    <lineage>
        <taxon>Bacteria</taxon>
        <taxon>Pseudomonadati</taxon>
        <taxon>Bacteroidota</taxon>
        <taxon>Flavobacteriia</taxon>
        <taxon>Flavobacteriales</taxon>
        <taxon>Flavobacteriaceae</taxon>
        <taxon>Flagellimonas</taxon>
    </lineage>
</organism>
<dbReference type="AlphaFoldDB" id="A0A5C8V7L7"/>
<dbReference type="RefSeq" id="WP_147741895.1">
    <property type="nucleotide sequence ID" value="NZ_VRUR01000001.1"/>
</dbReference>
<comment type="caution">
    <text evidence="2">The sequence shown here is derived from an EMBL/GenBank/DDBJ whole genome shotgun (WGS) entry which is preliminary data.</text>
</comment>
<keyword evidence="1" id="KW-0732">Signal</keyword>
<dbReference type="InterPro" id="IPR022298">
    <property type="entry name" value="Conjug_transposon_TraN"/>
</dbReference>
<accession>A0A5C8V7L7</accession>
<protein>
    <submittedName>
        <fullName evidence="2">DUF4138 domain-containing protein</fullName>
    </submittedName>
</protein>
<gene>
    <name evidence="2" type="ORF">FVB32_05330</name>
</gene>
<proteinExistence type="predicted"/>
<feature type="signal peptide" evidence="1">
    <location>
        <begin position="1"/>
        <end position="17"/>
    </location>
</feature>
<keyword evidence="3" id="KW-1185">Reference proteome</keyword>
<evidence type="ECO:0000313" key="3">
    <source>
        <dbReference type="Proteomes" id="UP000321456"/>
    </source>
</evidence>
<evidence type="ECO:0000313" key="2">
    <source>
        <dbReference type="EMBL" id="TXN37711.1"/>
    </source>
</evidence>
<dbReference type="Pfam" id="PF13595">
    <property type="entry name" value="DUF4138"/>
    <property type="match status" value="1"/>
</dbReference>
<sequence>MRQLALILFLATAGLFAQEEPYVLEATTDKNVFLFFPSPITKALPGNGQFRFGYNQETAEKFGVLKAVSPQGESTLHIITEDHSVYSFIVKYNKSITQFEHFFDGSEAVGNIERKQQSPIEIMDSVPRIGNSISKVVESDYFETKETSNETGFDFAKELFERKPYYKNIFKRQSDVVLRLSHIAYRDDKTYICLTIENQSTLDYDINFIQFNKIAKKASRKSNYQAIEIKPIEEETYQPFLRVGSSQIQRAVYVFDKLSIDKNKLINIELNELRGERNLKLSIGHQYINNPTM</sequence>